<evidence type="ECO:0000256" key="4">
    <source>
        <dbReference type="ARBA" id="ARBA00022989"/>
    </source>
</evidence>
<evidence type="ECO:0000256" key="2">
    <source>
        <dbReference type="ARBA" id="ARBA00007590"/>
    </source>
</evidence>
<evidence type="ECO:0000313" key="7">
    <source>
        <dbReference type="EMBL" id="RCN32331.1"/>
    </source>
</evidence>
<keyword evidence="4 6" id="KW-1133">Transmembrane helix</keyword>
<keyword evidence="5 6" id="KW-0472">Membrane</keyword>
<comment type="caution">
    <text evidence="7">The sequence shown here is derived from an EMBL/GenBank/DDBJ whole genome shotgun (WGS) entry which is preliminary data.</text>
</comment>
<feature type="transmembrane region" description="Helical" evidence="6">
    <location>
        <begin position="45"/>
        <end position="66"/>
    </location>
</feature>
<dbReference type="EMBL" id="JOJR01001114">
    <property type="protein sequence ID" value="RCN32331.1"/>
    <property type="molecule type" value="Genomic_DNA"/>
</dbReference>
<dbReference type="InterPro" id="IPR044890">
    <property type="entry name" value="TMEM14_sf"/>
</dbReference>
<reference evidence="7 8" key="1">
    <citation type="submission" date="2014-10" db="EMBL/GenBank/DDBJ databases">
        <title>Draft genome of the hookworm Ancylostoma caninum.</title>
        <authorList>
            <person name="Mitreva M."/>
        </authorList>
    </citation>
    <scope>NUCLEOTIDE SEQUENCE [LARGE SCALE GENOMIC DNA]</scope>
    <source>
        <strain evidence="7 8">Baltimore</strain>
    </source>
</reference>
<evidence type="ECO:0000256" key="5">
    <source>
        <dbReference type="ARBA" id="ARBA00023136"/>
    </source>
</evidence>
<dbReference type="GO" id="GO:0016020">
    <property type="term" value="C:membrane"/>
    <property type="evidence" value="ECO:0007669"/>
    <property type="project" value="UniProtKB-SubCell"/>
</dbReference>
<dbReference type="Gene3D" id="1.10.10.1740">
    <property type="entry name" value="Transmembrane protein 14-like"/>
    <property type="match status" value="1"/>
</dbReference>
<comment type="subcellular location">
    <subcellularLocation>
        <location evidence="1">Membrane</location>
    </subcellularLocation>
</comment>
<accession>A0A368FJB4</accession>
<keyword evidence="3 6" id="KW-0812">Transmembrane</keyword>
<dbReference type="InterPro" id="IPR005349">
    <property type="entry name" value="TMEM14"/>
</dbReference>
<proteinExistence type="inferred from homology"/>
<evidence type="ECO:0000256" key="6">
    <source>
        <dbReference type="SAM" id="Phobius"/>
    </source>
</evidence>
<dbReference type="Pfam" id="PF03647">
    <property type="entry name" value="Tmemb_14"/>
    <property type="match status" value="1"/>
</dbReference>
<gene>
    <name evidence="7" type="ORF">ANCCAN_21873</name>
</gene>
<sequence>MLPEQVNPWYAGLLMVGGVVGYLKAGVSGVLSYVMGMRFANSHKIMPAGVIAVASIATLLVHLIHIHKTGSLH</sequence>
<feature type="transmembrane region" description="Helical" evidence="6">
    <location>
        <begin position="12"/>
        <end position="33"/>
    </location>
</feature>
<keyword evidence="8" id="KW-1185">Reference proteome</keyword>
<evidence type="ECO:0000313" key="8">
    <source>
        <dbReference type="Proteomes" id="UP000252519"/>
    </source>
</evidence>
<dbReference type="AlphaFoldDB" id="A0A368FJB4"/>
<evidence type="ECO:0000256" key="3">
    <source>
        <dbReference type="ARBA" id="ARBA00022692"/>
    </source>
</evidence>
<protein>
    <submittedName>
        <fullName evidence="7">Transmembrane protein 14C</fullName>
    </submittedName>
</protein>
<dbReference type="OrthoDB" id="5620at2759"/>
<organism evidence="7 8">
    <name type="scientific">Ancylostoma caninum</name>
    <name type="common">Dog hookworm</name>
    <dbReference type="NCBI Taxonomy" id="29170"/>
    <lineage>
        <taxon>Eukaryota</taxon>
        <taxon>Metazoa</taxon>
        <taxon>Ecdysozoa</taxon>
        <taxon>Nematoda</taxon>
        <taxon>Chromadorea</taxon>
        <taxon>Rhabditida</taxon>
        <taxon>Rhabditina</taxon>
        <taxon>Rhabditomorpha</taxon>
        <taxon>Strongyloidea</taxon>
        <taxon>Ancylostomatidae</taxon>
        <taxon>Ancylostomatinae</taxon>
        <taxon>Ancylostoma</taxon>
    </lineage>
</organism>
<dbReference type="STRING" id="29170.A0A368FJB4"/>
<dbReference type="Proteomes" id="UP000252519">
    <property type="component" value="Unassembled WGS sequence"/>
</dbReference>
<comment type="similarity">
    <text evidence="2">Belongs to the TMEM14 family.</text>
</comment>
<name>A0A368FJB4_ANCCA</name>
<evidence type="ECO:0000256" key="1">
    <source>
        <dbReference type="ARBA" id="ARBA00004370"/>
    </source>
</evidence>